<accession>A0A3P5XQM0</accession>
<evidence type="ECO:0008006" key="6">
    <source>
        <dbReference type="Google" id="ProtNLM"/>
    </source>
</evidence>
<protein>
    <recommendedName>
        <fullName evidence="6">Chain length determinant protein</fullName>
    </recommendedName>
</protein>
<dbReference type="EMBL" id="UXAW01000107">
    <property type="protein sequence ID" value="VDC33187.1"/>
    <property type="molecule type" value="Genomic_DNA"/>
</dbReference>
<evidence type="ECO:0000313" key="4">
    <source>
        <dbReference type="EMBL" id="VDC33187.1"/>
    </source>
</evidence>
<gene>
    <name evidence="4" type="ORF">XINFAN_03689</name>
</gene>
<evidence type="ECO:0000313" key="5">
    <source>
        <dbReference type="Proteomes" id="UP000277498"/>
    </source>
</evidence>
<keyword evidence="3" id="KW-0472">Membrane</keyword>
<organism evidence="4 5">
    <name type="scientific">Pseudogemmobacter humi</name>
    <dbReference type="NCBI Taxonomy" id="2483812"/>
    <lineage>
        <taxon>Bacteria</taxon>
        <taxon>Pseudomonadati</taxon>
        <taxon>Pseudomonadota</taxon>
        <taxon>Alphaproteobacteria</taxon>
        <taxon>Rhodobacterales</taxon>
        <taxon>Paracoccaceae</taxon>
        <taxon>Pseudogemmobacter</taxon>
    </lineage>
</organism>
<reference evidence="4 5" key="1">
    <citation type="submission" date="2018-11" db="EMBL/GenBank/DDBJ databases">
        <authorList>
            <person name="Criscuolo A."/>
        </authorList>
    </citation>
    <scope>NUCLEOTIDE SEQUENCE [LARGE SCALE GENOMIC DNA]</scope>
    <source>
        <strain evidence="4">ACIP111625</strain>
    </source>
</reference>
<sequence>MIANPPMPEAGNMASGAAAGASTPVAPPAGSAPAGPAASAAPPAAAAPAAHAPAPPVPTPQAETSAAVVPLKPVGQPVPASGAAPRIGSPVVGPGPRLVPPVAPAPAVPGQQMPDAPPPARRSRMRPRHYGLIASFLALVAAPVAAAAIYLWAIAEDQYASYLGFSVHREDGSPALALFSGLSSISGSGSSSDTDILYEFIFSQQLVADVDAEIGLREIWSKPGFDPVFAYSAPGTIEDLKDYWEDMVSVYYDSTTRLIEVRALAFTPGDAQKITEAIYKRSTKIINDLNDVATEDAVRFAAEDLRLAEEGVREARSAMTTFRQRHQLIDPSTELAAQASVIAALQEQLVSAQVELELLEQNTIANDPRLETVRRRIKVISERIAAERRKFGISSGDETPGESEALASIFSDYERLLVDREFAENAYVSARAAYEAALIEARRQSRYLAAHVLPTQAESARFPERGKLLGLAVVFVGMLWSIATLLFYSLRDRR</sequence>
<dbReference type="PANTHER" id="PTHR32309">
    <property type="entry name" value="TYROSINE-PROTEIN KINASE"/>
    <property type="match status" value="1"/>
</dbReference>
<evidence type="ECO:0000256" key="2">
    <source>
        <dbReference type="SAM" id="MobiDB-lite"/>
    </source>
</evidence>
<keyword evidence="3" id="KW-0812">Transmembrane</keyword>
<name>A0A3P5XQM0_9RHOB</name>
<keyword evidence="1" id="KW-0175">Coiled coil</keyword>
<feature type="transmembrane region" description="Helical" evidence="3">
    <location>
        <begin position="468"/>
        <end position="490"/>
    </location>
</feature>
<feature type="transmembrane region" description="Helical" evidence="3">
    <location>
        <begin position="130"/>
        <end position="153"/>
    </location>
</feature>
<evidence type="ECO:0000256" key="3">
    <source>
        <dbReference type="SAM" id="Phobius"/>
    </source>
</evidence>
<dbReference type="GO" id="GO:0005886">
    <property type="term" value="C:plasma membrane"/>
    <property type="evidence" value="ECO:0007669"/>
    <property type="project" value="TreeGrafter"/>
</dbReference>
<evidence type="ECO:0000256" key="1">
    <source>
        <dbReference type="SAM" id="Coils"/>
    </source>
</evidence>
<dbReference type="PANTHER" id="PTHR32309:SF13">
    <property type="entry name" value="FERRIC ENTEROBACTIN TRANSPORT PROTEIN FEPE"/>
    <property type="match status" value="1"/>
</dbReference>
<proteinExistence type="predicted"/>
<dbReference type="Proteomes" id="UP000277498">
    <property type="component" value="Unassembled WGS sequence"/>
</dbReference>
<feature type="coiled-coil region" evidence="1">
    <location>
        <begin position="342"/>
        <end position="390"/>
    </location>
</feature>
<keyword evidence="5" id="KW-1185">Reference proteome</keyword>
<keyword evidence="3" id="KW-1133">Transmembrane helix</keyword>
<feature type="region of interest" description="Disordered" evidence="2">
    <location>
        <begin position="102"/>
        <end position="124"/>
    </location>
</feature>
<feature type="region of interest" description="Disordered" evidence="2">
    <location>
        <begin position="1"/>
        <end position="66"/>
    </location>
</feature>
<dbReference type="GO" id="GO:0004713">
    <property type="term" value="F:protein tyrosine kinase activity"/>
    <property type="evidence" value="ECO:0007669"/>
    <property type="project" value="TreeGrafter"/>
</dbReference>
<dbReference type="InterPro" id="IPR050445">
    <property type="entry name" value="Bact_polysacc_biosynth/exp"/>
</dbReference>
<feature type="compositionally biased region" description="Low complexity" evidence="2">
    <location>
        <begin position="14"/>
        <end position="52"/>
    </location>
</feature>
<dbReference type="AlphaFoldDB" id="A0A3P5XQM0"/>